<accession>A0A173U1P3</accession>
<sequence>MGECCNNKEDISLSCHCGANDSFKSNSSQLKCQNCSVKKKVRSEKEFKALLNRLSRIEGQVRGVRSMLENDAYCIDILTQVSAINAALNSFNKVLIANHIRTCVKENIQAGNDEVVEELVSTLQKLMK</sequence>
<dbReference type="GO" id="GO:0046872">
    <property type="term" value="F:metal ion binding"/>
    <property type="evidence" value="ECO:0007669"/>
    <property type="project" value="InterPro"/>
</dbReference>
<dbReference type="RefSeq" id="WP_022169481.1">
    <property type="nucleotide sequence ID" value="NZ_CAJLIF010000006.1"/>
</dbReference>
<dbReference type="AlphaFoldDB" id="A0A173U1P3"/>
<dbReference type="CDD" id="cd10156">
    <property type="entry name" value="FpFrmR-Cterm-like_DUF156"/>
    <property type="match status" value="1"/>
</dbReference>
<organism evidence="1 2">
    <name type="scientific">Anaerobutyricum hallii</name>
    <dbReference type="NCBI Taxonomy" id="39488"/>
    <lineage>
        <taxon>Bacteria</taxon>
        <taxon>Bacillati</taxon>
        <taxon>Bacillota</taxon>
        <taxon>Clostridia</taxon>
        <taxon>Lachnospirales</taxon>
        <taxon>Lachnospiraceae</taxon>
        <taxon>Anaerobutyricum</taxon>
    </lineage>
</organism>
<dbReference type="PANTHER" id="PTHR33677">
    <property type="entry name" value="TRANSCRIPTIONAL REPRESSOR FRMR-RELATED"/>
    <property type="match status" value="1"/>
</dbReference>
<dbReference type="GO" id="GO:0003677">
    <property type="term" value="F:DNA binding"/>
    <property type="evidence" value="ECO:0007669"/>
    <property type="project" value="InterPro"/>
</dbReference>
<reference evidence="1 2" key="1">
    <citation type="submission" date="2015-09" db="EMBL/GenBank/DDBJ databases">
        <authorList>
            <consortium name="Pathogen Informatics"/>
        </authorList>
    </citation>
    <scope>NUCLEOTIDE SEQUENCE [LARGE SCALE GENOMIC DNA]</scope>
    <source>
        <strain evidence="1 2">2789STDY5834966</strain>
    </source>
</reference>
<dbReference type="InterPro" id="IPR003735">
    <property type="entry name" value="Metal_Tscrpt_repr"/>
</dbReference>
<dbReference type="Pfam" id="PF02583">
    <property type="entry name" value="Trns_repr_metal"/>
    <property type="match status" value="1"/>
</dbReference>
<dbReference type="Gene3D" id="1.20.58.1000">
    <property type="entry name" value="Metal-sensitive repressor, helix protomer"/>
    <property type="match status" value="1"/>
</dbReference>
<dbReference type="PANTHER" id="PTHR33677:SF3">
    <property type="entry name" value="COPPER-SENSING TRANSCRIPTIONAL REPRESSOR RICR"/>
    <property type="match status" value="1"/>
</dbReference>
<dbReference type="GO" id="GO:0045892">
    <property type="term" value="P:negative regulation of DNA-templated transcription"/>
    <property type="evidence" value="ECO:0007669"/>
    <property type="project" value="UniProtKB-ARBA"/>
</dbReference>
<dbReference type="InterPro" id="IPR038390">
    <property type="entry name" value="Metal_Tscrpt_repr_sf"/>
</dbReference>
<name>A0A173U1P3_9FIRM</name>
<gene>
    <name evidence="1" type="primary">csoR_3</name>
    <name evidence="1" type="ORF">ERS852578_02070</name>
</gene>
<proteinExistence type="predicted"/>
<protein>
    <submittedName>
        <fullName evidence="1">Copper-sensitive operon repressor</fullName>
    </submittedName>
</protein>
<evidence type="ECO:0000313" key="2">
    <source>
        <dbReference type="Proteomes" id="UP000095390"/>
    </source>
</evidence>
<evidence type="ECO:0000313" key="1">
    <source>
        <dbReference type="EMBL" id="CUN08256.1"/>
    </source>
</evidence>
<dbReference type="Proteomes" id="UP000095390">
    <property type="component" value="Unassembled WGS sequence"/>
</dbReference>
<dbReference type="EMBL" id="CYYC01000026">
    <property type="protein sequence ID" value="CUN08256.1"/>
    <property type="molecule type" value="Genomic_DNA"/>
</dbReference>